<keyword evidence="2" id="KW-1185">Reference proteome</keyword>
<accession>R4YWR1</accession>
<dbReference type="AlphaFoldDB" id="R4YWR1"/>
<evidence type="ECO:0000313" key="2">
    <source>
        <dbReference type="Proteomes" id="UP000018291"/>
    </source>
</evidence>
<reference evidence="1 2" key="1">
    <citation type="journal article" date="2013" name="ISME J.">
        <title>Metabolic model for the filamentous 'Candidatus Microthrix parvicella' based on genomic and metagenomic analyses.</title>
        <authorList>
            <person name="Jon McIlroy S."/>
            <person name="Kristiansen R."/>
            <person name="Albertsen M."/>
            <person name="Michael Karst S."/>
            <person name="Rossetti S."/>
            <person name="Lund Nielsen J."/>
            <person name="Tandoi V."/>
            <person name="James Seviour R."/>
            <person name="Nielsen P.H."/>
        </authorList>
    </citation>
    <scope>NUCLEOTIDE SEQUENCE [LARGE SCALE GENOMIC DNA]</scope>
    <source>
        <strain evidence="1 2">RN1</strain>
    </source>
</reference>
<dbReference type="HOGENOM" id="CLU_3372751_0_0_11"/>
<sequence>MHCGVDSAPDKSMSRVVGGLVRKTLHRYLEARMI</sequence>
<dbReference type="Proteomes" id="UP000018291">
    <property type="component" value="Unassembled WGS sequence"/>
</dbReference>
<gene>
    <name evidence="1" type="ORF">BN381_120009</name>
</gene>
<proteinExistence type="predicted"/>
<name>R4YWR1_9ACTN</name>
<dbReference type="STRING" id="1229780.BN381_120009"/>
<comment type="caution">
    <text evidence="1">The sequence shown here is derived from an EMBL/GenBank/DDBJ whole genome shotgun (WGS) entry which is preliminary data.</text>
</comment>
<evidence type="ECO:0000313" key="1">
    <source>
        <dbReference type="EMBL" id="CCM62440.1"/>
    </source>
</evidence>
<protein>
    <submittedName>
        <fullName evidence="1">Uncharacterized protein</fullName>
    </submittedName>
</protein>
<dbReference type="EMBL" id="CANL01000004">
    <property type="protein sequence ID" value="CCM62440.1"/>
    <property type="molecule type" value="Genomic_DNA"/>
</dbReference>
<organism evidence="1 2">
    <name type="scientific">Candidatus Neomicrothrix parvicella RN1</name>
    <dbReference type="NCBI Taxonomy" id="1229780"/>
    <lineage>
        <taxon>Bacteria</taxon>
        <taxon>Bacillati</taxon>
        <taxon>Actinomycetota</taxon>
        <taxon>Acidimicrobiia</taxon>
        <taxon>Acidimicrobiales</taxon>
        <taxon>Microthrixaceae</taxon>
        <taxon>Candidatus Neomicrothrix</taxon>
    </lineage>
</organism>